<dbReference type="OrthoDB" id="1122660at2"/>
<comment type="caution">
    <text evidence="1">The sequence shown here is derived from an EMBL/GenBank/DDBJ whole genome shotgun (WGS) entry which is preliminary data.</text>
</comment>
<name>A0A2U2B3W3_9BACT</name>
<reference evidence="1 2" key="1">
    <citation type="submission" date="2018-05" db="EMBL/GenBank/DDBJ databases">
        <title>Marinilabilia rubrum sp. nov., isolated from saltern sediment.</title>
        <authorList>
            <person name="Zhang R."/>
        </authorList>
    </citation>
    <scope>NUCLEOTIDE SEQUENCE [LARGE SCALE GENOMIC DNA]</scope>
    <source>
        <strain evidence="1 2">WTE16</strain>
    </source>
</reference>
<keyword evidence="2" id="KW-1185">Reference proteome</keyword>
<organism evidence="1 2">
    <name type="scientific">Marinilabilia rubra</name>
    <dbReference type="NCBI Taxonomy" id="2162893"/>
    <lineage>
        <taxon>Bacteria</taxon>
        <taxon>Pseudomonadati</taxon>
        <taxon>Bacteroidota</taxon>
        <taxon>Bacteroidia</taxon>
        <taxon>Marinilabiliales</taxon>
        <taxon>Marinilabiliaceae</taxon>
        <taxon>Marinilabilia</taxon>
    </lineage>
</organism>
<gene>
    <name evidence="1" type="ORF">DDZ16_19130</name>
</gene>
<dbReference type="Proteomes" id="UP000244956">
    <property type="component" value="Unassembled WGS sequence"/>
</dbReference>
<evidence type="ECO:0000313" key="2">
    <source>
        <dbReference type="Proteomes" id="UP000244956"/>
    </source>
</evidence>
<dbReference type="RefSeq" id="WP_109266087.1">
    <property type="nucleotide sequence ID" value="NZ_QEWP01000026.1"/>
</dbReference>
<proteinExistence type="predicted"/>
<dbReference type="AlphaFoldDB" id="A0A2U2B3W3"/>
<dbReference type="EMBL" id="QEWP01000026">
    <property type="protein sequence ID" value="PWD97750.1"/>
    <property type="molecule type" value="Genomic_DNA"/>
</dbReference>
<sequence length="59" mass="6969">MSNDQLPINPTYNKLKTLAEKFPEDDFLQSLLETYRPYPPTDISDDDLLYEALKEKYNL</sequence>
<accession>A0A2U2B3W3</accession>
<evidence type="ECO:0000313" key="1">
    <source>
        <dbReference type="EMBL" id="PWD97750.1"/>
    </source>
</evidence>
<protein>
    <submittedName>
        <fullName evidence="1">Uncharacterized protein</fullName>
    </submittedName>
</protein>